<dbReference type="Gene3D" id="1.10.10.60">
    <property type="entry name" value="Homeodomain-like"/>
    <property type="match status" value="1"/>
</dbReference>
<dbReference type="Pfam" id="PF14244">
    <property type="entry name" value="Retrotran_gag_3"/>
    <property type="match status" value="1"/>
</dbReference>
<evidence type="ECO:0000256" key="4">
    <source>
        <dbReference type="SAM" id="MobiDB-lite"/>
    </source>
</evidence>
<evidence type="ECO:0000256" key="3">
    <source>
        <dbReference type="ARBA" id="ARBA00023242"/>
    </source>
</evidence>
<feature type="region of interest" description="Disordered" evidence="4">
    <location>
        <begin position="1"/>
        <end position="23"/>
    </location>
</feature>
<name>A0A438H5U8_VITVI</name>
<dbReference type="AlphaFoldDB" id="A0A438H5U8"/>
<reference evidence="7 8" key="1">
    <citation type="journal article" date="2018" name="PLoS Genet.">
        <title>Population sequencing reveals clonal diversity and ancestral inbreeding in the grapevine cultivar Chardonnay.</title>
        <authorList>
            <person name="Roach M.J."/>
            <person name="Johnson D.L."/>
            <person name="Bohlmann J."/>
            <person name="van Vuuren H.J."/>
            <person name="Jones S.J."/>
            <person name="Pretorius I.S."/>
            <person name="Schmidt S.A."/>
            <person name="Borneman A.R."/>
        </authorList>
    </citation>
    <scope>NUCLEOTIDE SEQUENCE [LARGE SCALE GENOMIC DNA]</scope>
    <source>
        <strain evidence="8">cv. Chardonnay</strain>
        <tissue evidence="7">Leaf</tissue>
    </source>
</reference>
<dbReference type="SMART" id="SM00717">
    <property type="entry name" value="SANT"/>
    <property type="match status" value="1"/>
</dbReference>
<evidence type="ECO:0000313" key="7">
    <source>
        <dbReference type="EMBL" id="RVW79950.1"/>
    </source>
</evidence>
<evidence type="ECO:0000256" key="1">
    <source>
        <dbReference type="ARBA" id="ARBA00004123"/>
    </source>
</evidence>
<dbReference type="CDD" id="cd00167">
    <property type="entry name" value="SANT"/>
    <property type="match status" value="1"/>
</dbReference>
<dbReference type="GO" id="GO:0003677">
    <property type="term" value="F:DNA binding"/>
    <property type="evidence" value="ECO:0007669"/>
    <property type="project" value="UniProtKB-KW"/>
</dbReference>
<dbReference type="PANTHER" id="PTHR10641">
    <property type="entry name" value="MYB FAMILY TRANSCRIPTION FACTOR"/>
    <property type="match status" value="1"/>
</dbReference>
<feature type="domain" description="HTH myb-type" evidence="6">
    <location>
        <begin position="13"/>
        <end position="66"/>
    </location>
</feature>
<comment type="subcellular location">
    <subcellularLocation>
        <location evidence="1">Nucleus</location>
    </subcellularLocation>
</comment>
<evidence type="ECO:0000313" key="8">
    <source>
        <dbReference type="Proteomes" id="UP000288805"/>
    </source>
</evidence>
<sequence>MAASQAHERNGPKKGPWAPEEDEKLTRYMERYGKSRPWREVPNIAGLNRSRSSCISRWTNYLRPDIKRGNFSPDEENIIIRLHSVMATGNENLLTLAGLTVISELWNTRLKKKLAKKDIPSATQTPLLQTLEAAADFSDFCANYIRGYAQRLNSDALLPNPHLHGSWFLFSSRCGALPGQPLPAVADWLTSTAAYLRGCVVGSQSDAQLPNLPRCIIHRSWLFVWECSKCRFDSCTDAWLEVLLPGETGETTDSFGGDIVLEIKPASSVYFPNQSFGMATNSSSSTSDIIISSSSSSHQMETSHLPITAHKLNGQNYLQWSQSILMFIRGKEKDDYITGASAAPETTASTYKSGLQKIIWSCPG</sequence>
<dbReference type="PROSITE" id="PS51294">
    <property type="entry name" value="HTH_MYB"/>
    <property type="match status" value="1"/>
</dbReference>
<dbReference type="InterPro" id="IPR017930">
    <property type="entry name" value="Myb_dom"/>
</dbReference>
<dbReference type="InterPro" id="IPR009057">
    <property type="entry name" value="Homeodomain-like_sf"/>
</dbReference>
<dbReference type="Proteomes" id="UP000288805">
    <property type="component" value="Unassembled WGS sequence"/>
</dbReference>
<keyword evidence="3" id="KW-0539">Nucleus</keyword>
<accession>A0A438H5U8</accession>
<feature type="domain" description="Myb-like" evidence="5">
    <location>
        <begin position="9"/>
        <end position="62"/>
    </location>
</feature>
<comment type="caution">
    <text evidence="7">The sequence shown here is derived from an EMBL/GenBank/DDBJ whole genome shotgun (WGS) entry which is preliminary data.</text>
</comment>
<organism evidence="7 8">
    <name type="scientific">Vitis vinifera</name>
    <name type="common">Grape</name>
    <dbReference type="NCBI Taxonomy" id="29760"/>
    <lineage>
        <taxon>Eukaryota</taxon>
        <taxon>Viridiplantae</taxon>
        <taxon>Streptophyta</taxon>
        <taxon>Embryophyta</taxon>
        <taxon>Tracheophyta</taxon>
        <taxon>Spermatophyta</taxon>
        <taxon>Magnoliopsida</taxon>
        <taxon>eudicotyledons</taxon>
        <taxon>Gunneridae</taxon>
        <taxon>Pentapetalae</taxon>
        <taxon>rosids</taxon>
        <taxon>Vitales</taxon>
        <taxon>Vitaceae</taxon>
        <taxon>Viteae</taxon>
        <taxon>Vitis</taxon>
    </lineage>
</organism>
<dbReference type="Pfam" id="PF13921">
    <property type="entry name" value="Myb_DNA-bind_6"/>
    <property type="match status" value="1"/>
</dbReference>
<dbReference type="InterPro" id="IPR029472">
    <property type="entry name" value="Copia-like_N"/>
</dbReference>
<evidence type="ECO:0000259" key="6">
    <source>
        <dbReference type="PROSITE" id="PS51294"/>
    </source>
</evidence>
<proteinExistence type="predicted"/>
<dbReference type="PROSITE" id="PS50090">
    <property type="entry name" value="MYB_LIKE"/>
    <property type="match status" value="1"/>
</dbReference>
<evidence type="ECO:0000259" key="5">
    <source>
        <dbReference type="PROSITE" id="PS50090"/>
    </source>
</evidence>
<feature type="compositionally biased region" description="Basic and acidic residues" evidence="4">
    <location>
        <begin position="1"/>
        <end position="11"/>
    </location>
</feature>
<dbReference type="PANTHER" id="PTHR10641:SF1287">
    <property type="entry name" value="TRANSCRIPTION FACTOR MYB93"/>
    <property type="match status" value="1"/>
</dbReference>
<dbReference type="EMBL" id="QGNW01000272">
    <property type="protein sequence ID" value="RVW79950.1"/>
    <property type="molecule type" value="Genomic_DNA"/>
</dbReference>
<protein>
    <submittedName>
        <fullName evidence="7">Transcription factor MYB102</fullName>
    </submittedName>
</protein>
<dbReference type="GO" id="GO:0005634">
    <property type="term" value="C:nucleus"/>
    <property type="evidence" value="ECO:0007669"/>
    <property type="project" value="UniProtKB-SubCell"/>
</dbReference>
<keyword evidence="2" id="KW-0238">DNA-binding</keyword>
<dbReference type="SUPFAM" id="SSF46689">
    <property type="entry name" value="Homeodomain-like"/>
    <property type="match status" value="1"/>
</dbReference>
<evidence type="ECO:0000256" key="2">
    <source>
        <dbReference type="ARBA" id="ARBA00023125"/>
    </source>
</evidence>
<dbReference type="InterPro" id="IPR015495">
    <property type="entry name" value="Myb_TF_plants"/>
</dbReference>
<dbReference type="InterPro" id="IPR001005">
    <property type="entry name" value="SANT/Myb"/>
</dbReference>
<gene>
    <name evidence="7" type="primary">MYB102_1</name>
    <name evidence="7" type="ORF">CK203_047437</name>
</gene>